<feature type="domain" description="C2H2-type" evidence="12">
    <location>
        <begin position="375"/>
        <end position="402"/>
    </location>
</feature>
<dbReference type="PANTHER" id="PTHR14003">
    <property type="entry name" value="TRANSCRIPTIONAL REPRESSOR PROTEIN YY"/>
    <property type="match status" value="1"/>
</dbReference>
<dbReference type="GO" id="GO:0000978">
    <property type="term" value="F:RNA polymerase II cis-regulatory region sequence-specific DNA binding"/>
    <property type="evidence" value="ECO:0007669"/>
    <property type="project" value="TreeGrafter"/>
</dbReference>
<reference evidence="13" key="1">
    <citation type="submission" date="2025-08" db="UniProtKB">
        <authorList>
            <consortium name="Ensembl"/>
        </authorList>
    </citation>
    <scope>IDENTIFICATION</scope>
</reference>
<dbReference type="InterPro" id="IPR036236">
    <property type="entry name" value="Znf_C2H2_sf"/>
</dbReference>
<evidence type="ECO:0000256" key="5">
    <source>
        <dbReference type="ARBA" id="ARBA00022771"/>
    </source>
</evidence>
<sequence>MPPMDPCPIQPLLSFLTTHPCCPTGVSHATMQHGALGQAPALQLRCWQELAALPPRALCLRHNLLRLQGRGNSRGRFAHLCAKPSPPFIFQRGRSHLQEFPSQLFFPVNVWVGCGGRIQLLSLHSVSVLGFPSELFLFLPSTMTPVWIVSLPAGAEQGSENEKGNRHEDVLGEVEPQGTFVERQTNPKEEKPYHCPQCWRGFVVRSQLLIHQTIHNSSDFNTHGRVDTGEKHSPYKCLLCGKSFVLSSDLIVHQRIHTGEKPYVCLDCGKSFKNNSYLTKHRRMHTGERPYKCLDCGKCFSQKSALLRHQAIHTGERPHECMECGKRFIQRSTLIRHQAVHTGERPHGCLDCGKCFTNRSSLIRHQAIHTGERPHKCLDCGNSFIQRSNLIIHQRIHTGYKPHKCLACGKSFRKSSYLTKHLRTHKGVGDPRNSLIAEKDSIRAHTSVIHKTERT</sequence>
<dbReference type="SUPFAM" id="SSF57667">
    <property type="entry name" value="beta-beta-alpha zinc fingers"/>
    <property type="match status" value="5"/>
</dbReference>
<dbReference type="GO" id="GO:0008270">
    <property type="term" value="F:zinc ion binding"/>
    <property type="evidence" value="ECO:0007669"/>
    <property type="project" value="UniProtKB-KW"/>
</dbReference>
<keyword evidence="7" id="KW-0805">Transcription regulation</keyword>
<dbReference type="FunFam" id="3.30.160.60:FF:000478">
    <property type="entry name" value="Zinc finger protein 133"/>
    <property type="match status" value="1"/>
</dbReference>
<dbReference type="FunFam" id="3.30.160.60:FF:000358">
    <property type="entry name" value="zinc finger protein 24"/>
    <property type="match status" value="1"/>
</dbReference>
<evidence type="ECO:0000256" key="3">
    <source>
        <dbReference type="ARBA" id="ARBA00022723"/>
    </source>
</evidence>
<dbReference type="Pfam" id="PF00096">
    <property type="entry name" value="zf-C2H2"/>
    <property type="match status" value="8"/>
</dbReference>
<evidence type="ECO:0000313" key="14">
    <source>
        <dbReference type="Proteomes" id="UP000694404"/>
    </source>
</evidence>
<evidence type="ECO:0000256" key="11">
    <source>
        <dbReference type="SAM" id="MobiDB-lite"/>
    </source>
</evidence>
<feature type="domain" description="C2H2-type" evidence="12">
    <location>
        <begin position="319"/>
        <end position="346"/>
    </location>
</feature>
<dbReference type="FunFam" id="3.30.160.60:FF:000110">
    <property type="entry name" value="Zinc finger protein-like"/>
    <property type="match status" value="1"/>
</dbReference>
<dbReference type="FunFam" id="3.30.160.60:FF:000135">
    <property type="entry name" value="Zinc finger protein 358"/>
    <property type="match status" value="2"/>
</dbReference>
<evidence type="ECO:0000256" key="8">
    <source>
        <dbReference type="ARBA" id="ARBA00023163"/>
    </source>
</evidence>
<dbReference type="GO" id="GO:0031519">
    <property type="term" value="C:PcG protein complex"/>
    <property type="evidence" value="ECO:0007669"/>
    <property type="project" value="TreeGrafter"/>
</dbReference>
<evidence type="ECO:0000256" key="6">
    <source>
        <dbReference type="ARBA" id="ARBA00022833"/>
    </source>
</evidence>
<feature type="domain" description="C2H2-type" evidence="12">
    <location>
        <begin position="291"/>
        <end position="318"/>
    </location>
</feature>
<feature type="domain" description="C2H2-type" evidence="12">
    <location>
        <begin position="347"/>
        <end position="374"/>
    </location>
</feature>
<keyword evidence="4" id="KW-0677">Repeat</keyword>
<comment type="subcellular location">
    <subcellularLocation>
        <location evidence="1">Nucleus</location>
    </subcellularLocation>
</comment>
<feature type="compositionally biased region" description="Basic and acidic residues" evidence="11">
    <location>
        <begin position="160"/>
        <end position="170"/>
    </location>
</feature>
<evidence type="ECO:0000256" key="10">
    <source>
        <dbReference type="PROSITE-ProRule" id="PRU00042"/>
    </source>
</evidence>
<keyword evidence="8" id="KW-0804">Transcription</keyword>
<dbReference type="SMART" id="SM00355">
    <property type="entry name" value="ZnF_C2H2"/>
    <property type="match status" value="8"/>
</dbReference>
<evidence type="ECO:0000256" key="1">
    <source>
        <dbReference type="ARBA" id="ARBA00004123"/>
    </source>
</evidence>
<feature type="domain" description="C2H2-type" evidence="12">
    <location>
        <begin position="263"/>
        <end position="290"/>
    </location>
</feature>
<dbReference type="FunFam" id="3.30.160.60:FF:002343">
    <property type="entry name" value="Zinc finger protein 33A"/>
    <property type="match status" value="1"/>
</dbReference>
<name>A0A8C0FWN8_CHEAB</name>
<feature type="domain" description="C2H2-type" evidence="12">
    <location>
        <begin position="403"/>
        <end position="430"/>
    </location>
</feature>
<evidence type="ECO:0000256" key="2">
    <source>
        <dbReference type="ARBA" id="ARBA00006991"/>
    </source>
</evidence>
<dbReference type="GO" id="GO:0000981">
    <property type="term" value="F:DNA-binding transcription factor activity, RNA polymerase II-specific"/>
    <property type="evidence" value="ECO:0007669"/>
    <property type="project" value="TreeGrafter"/>
</dbReference>
<evidence type="ECO:0000259" key="12">
    <source>
        <dbReference type="PROSITE" id="PS50157"/>
    </source>
</evidence>
<feature type="domain" description="C2H2-type" evidence="12">
    <location>
        <begin position="235"/>
        <end position="262"/>
    </location>
</feature>
<keyword evidence="3" id="KW-0479">Metal-binding</keyword>
<keyword evidence="6" id="KW-0862">Zinc</keyword>
<dbReference type="GeneTree" id="ENSGT01150000286944"/>
<evidence type="ECO:0000256" key="9">
    <source>
        <dbReference type="ARBA" id="ARBA00023242"/>
    </source>
</evidence>
<dbReference type="PROSITE" id="PS00028">
    <property type="entry name" value="ZINC_FINGER_C2H2_1"/>
    <property type="match status" value="8"/>
</dbReference>
<dbReference type="InterPro" id="IPR013087">
    <property type="entry name" value="Znf_C2H2_type"/>
</dbReference>
<organism evidence="13 14">
    <name type="scientific">Chelonoidis abingdonii</name>
    <name type="common">Abingdon island giant tortoise</name>
    <name type="synonym">Testudo abingdonii</name>
    <dbReference type="NCBI Taxonomy" id="106734"/>
    <lineage>
        <taxon>Eukaryota</taxon>
        <taxon>Metazoa</taxon>
        <taxon>Chordata</taxon>
        <taxon>Craniata</taxon>
        <taxon>Vertebrata</taxon>
        <taxon>Euteleostomi</taxon>
        <taxon>Archelosauria</taxon>
        <taxon>Testudinata</taxon>
        <taxon>Testudines</taxon>
        <taxon>Cryptodira</taxon>
        <taxon>Durocryptodira</taxon>
        <taxon>Testudinoidea</taxon>
        <taxon>Testudinidae</taxon>
        <taxon>Chelonoidis</taxon>
    </lineage>
</organism>
<reference evidence="13" key="2">
    <citation type="submission" date="2025-09" db="UniProtKB">
        <authorList>
            <consortium name="Ensembl"/>
        </authorList>
    </citation>
    <scope>IDENTIFICATION</scope>
</reference>
<dbReference type="PROSITE" id="PS50157">
    <property type="entry name" value="ZINC_FINGER_C2H2_2"/>
    <property type="match status" value="8"/>
</dbReference>
<keyword evidence="5 10" id="KW-0863">Zinc-finger</keyword>
<dbReference type="GO" id="GO:0005667">
    <property type="term" value="C:transcription regulator complex"/>
    <property type="evidence" value="ECO:0007669"/>
    <property type="project" value="TreeGrafter"/>
</dbReference>
<accession>A0A8C0FWN8</accession>
<comment type="similarity">
    <text evidence="2">Belongs to the krueppel C2H2-type zinc-finger protein family.</text>
</comment>
<dbReference type="Gene3D" id="3.30.160.60">
    <property type="entry name" value="Classic Zinc Finger"/>
    <property type="match status" value="8"/>
</dbReference>
<evidence type="ECO:0000256" key="7">
    <source>
        <dbReference type="ARBA" id="ARBA00023015"/>
    </source>
</evidence>
<evidence type="ECO:0000313" key="13">
    <source>
        <dbReference type="Ensembl" id="ENSCABP00000000016.1"/>
    </source>
</evidence>
<proteinExistence type="inferred from homology"/>
<feature type="domain" description="C2H2-type" evidence="12">
    <location>
        <begin position="193"/>
        <end position="220"/>
    </location>
</feature>
<evidence type="ECO:0000256" key="4">
    <source>
        <dbReference type="ARBA" id="ARBA00022737"/>
    </source>
</evidence>
<dbReference type="Proteomes" id="UP000694404">
    <property type="component" value="Unplaced"/>
</dbReference>
<feature type="region of interest" description="Disordered" evidence="11">
    <location>
        <begin position="156"/>
        <end position="189"/>
    </location>
</feature>
<dbReference type="GO" id="GO:0000785">
    <property type="term" value="C:chromatin"/>
    <property type="evidence" value="ECO:0007669"/>
    <property type="project" value="TreeGrafter"/>
</dbReference>
<keyword evidence="9" id="KW-0539">Nucleus</keyword>
<dbReference type="FunFam" id="3.30.160.60:FF:001090">
    <property type="entry name" value="zinc finger protein 629 isoform X2"/>
    <property type="match status" value="1"/>
</dbReference>
<keyword evidence="14" id="KW-1185">Reference proteome</keyword>
<dbReference type="PANTHER" id="PTHR14003:SF23">
    <property type="entry name" value="ZINC FINGER PROTEIN 143"/>
    <property type="match status" value="1"/>
</dbReference>
<protein>
    <recommendedName>
        <fullName evidence="12">C2H2-type domain-containing protein</fullName>
    </recommendedName>
</protein>
<dbReference type="FunFam" id="3.30.160.60:FF:002063">
    <property type="entry name" value="RB associated KRAB zinc finger"/>
    <property type="match status" value="1"/>
</dbReference>
<dbReference type="Ensembl" id="ENSCABT00000000025.1">
    <property type="protein sequence ID" value="ENSCABP00000000016.1"/>
    <property type="gene ID" value="ENSCABG00000000024.1"/>
</dbReference>
<dbReference type="AlphaFoldDB" id="A0A8C0FWN8"/>